<proteinExistence type="predicted"/>
<dbReference type="GO" id="GO:0009236">
    <property type="term" value="P:cobalamin biosynthetic process"/>
    <property type="evidence" value="ECO:0007669"/>
    <property type="project" value="UniProtKB-UniPathway"/>
</dbReference>
<dbReference type="InterPro" id="IPR003723">
    <property type="entry name" value="Precorrin-6x_reduct"/>
</dbReference>
<evidence type="ECO:0000256" key="3">
    <source>
        <dbReference type="ARBA" id="ARBA00023002"/>
    </source>
</evidence>
<evidence type="ECO:0000313" key="5">
    <source>
        <dbReference type="Proteomes" id="UP000182466"/>
    </source>
</evidence>
<keyword evidence="2" id="KW-0169">Cobalamin biosynthesis</keyword>
<dbReference type="UniPathway" id="UPA00148"/>
<dbReference type="EMBL" id="FPAW01000009">
    <property type="protein sequence ID" value="SFT83565.1"/>
    <property type="molecule type" value="Genomic_DNA"/>
</dbReference>
<evidence type="ECO:0000256" key="2">
    <source>
        <dbReference type="ARBA" id="ARBA00022573"/>
    </source>
</evidence>
<dbReference type="Proteomes" id="UP000182466">
    <property type="component" value="Unassembled WGS sequence"/>
</dbReference>
<dbReference type="PROSITE" id="PS51014">
    <property type="entry name" value="COBK_CBIJ"/>
    <property type="match status" value="1"/>
</dbReference>
<evidence type="ECO:0000256" key="1">
    <source>
        <dbReference type="ARBA" id="ARBA00004953"/>
    </source>
</evidence>
<protein>
    <submittedName>
        <fullName evidence="4">Precorrin-6A/cobalt-precorrin-6A reductase</fullName>
    </submittedName>
</protein>
<name>A0A1I7B8S4_9RHOB</name>
<dbReference type="PANTHER" id="PTHR36925:SF1">
    <property type="entry name" value="COBALT-PRECORRIN-6A REDUCTASE"/>
    <property type="match status" value="1"/>
</dbReference>
<dbReference type="PANTHER" id="PTHR36925">
    <property type="entry name" value="COBALT-PRECORRIN-6A REDUCTASE"/>
    <property type="match status" value="1"/>
</dbReference>
<keyword evidence="5" id="KW-1185">Reference proteome</keyword>
<comment type="pathway">
    <text evidence="1">Cofactor biosynthesis; adenosylcobalamin biosynthesis.</text>
</comment>
<dbReference type="eggNOG" id="COG2099">
    <property type="taxonomic scope" value="Bacteria"/>
</dbReference>
<organism evidence="4 5">
    <name type="scientific">Sedimentitalea nanhaiensis</name>
    <dbReference type="NCBI Taxonomy" id="999627"/>
    <lineage>
        <taxon>Bacteria</taxon>
        <taxon>Pseudomonadati</taxon>
        <taxon>Pseudomonadota</taxon>
        <taxon>Alphaproteobacteria</taxon>
        <taxon>Rhodobacterales</taxon>
        <taxon>Paracoccaceae</taxon>
        <taxon>Sedimentitalea</taxon>
    </lineage>
</organism>
<dbReference type="NCBIfam" id="NF005968">
    <property type="entry name" value="PRK08057.1-2"/>
    <property type="match status" value="1"/>
</dbReference>
<dbReference type="AlphaFoldDB" id="A0A1I7B8S4"/>
<keyword evidence="3" id="KW-0560">Oxidoreductase</keyword>
<dbReference type="OrthoDB" id="5183775at2"/>
<sequence length="251" mass="27402">MTGQFQTLRHLLLLAGSGEAREIAAALPDRADWRVTASLLFPPRSFGPLPVPTRLGRFGGADGLAQFLTAERIDAVLDATHPFADQISQRAASVCARLAVPYAQVLRPPWVAGPGDNWTEVADEAAVAAHLRPAQRVFTTTGRATLERLVSRSDARFMVRQMEQRMPPANLPNVRYITGAGPFSVADEIQTLRDLRIEVLVVKNSGGEPSRSKLIAARDLGLPVILIARPPQPVAQRLETVPEALEWIERV</sequence>
<accession>A0A1I7B8S4</accession>
<evidence type="ECO:0000313" key="4">
    <source>
        <dbReference type="EMBL" id="SFT83565.1"/>
    </source>
</evidence>
<dbReference type="STRING" id="999627.SAMN05216236_10912"/>
<reference evidence="4 5" key="1">
    <citation type="submission" date="2016-10" db="EMBL/GenBank/DDBJ databases">
        <authorList>
            <person name="de Groot N.N."/>
        </authorList>
    </citation>
    <scope>NUCLEOTIDE SEQUENCE [LARGE SCALE GENOMIC DNA]</scope>
    <source>
        <strain evidence="4 5">CGMCC 1.10959</strain>
    </source>
</reference>
<dbReference type="RefSeq" id="WP_027261655.1">
    <property type="nucleotide sequence ID" value="NZ_FPAW01000009.1"/>
</dbReference>
<dbReference type="GO" id="GO:0016994">
    <property type="term" value="F:precorrin-6A reductase activity"/>
    <property type="evidence" value="ECO:0007669"/>
    <property type="project" value="InterPro"/>
</dbReference>
<gene>
    <name evidence="4" type="ORF">SAMN05216236_10912</name>
</gene>
<dbReference type="Pfam" id="PF02571">
    <property type="entry name" value="CbiJ"/>
    <property type="match status" value="1"/>
</dbReference>